<comment type="caution">
    <text evidence="4">The sequence shown here is derived from an EMBL/GenBank/DDBJ whole genome shotgun (WGS) entry which is preliminary data.</text>
</comment>
<feature type="domain" description="GST C-terminal" evidence="3">
    <location>
        <begin position="85"/>
        <end position="213"/>
    </location>
</feature>
<sequence>MKLYDYYRSSAAYRVRITLNLKRLEYEAIPISLLDGEQFSENYLQLNPNQRVPCLDTEHGTLSQSLAIIEYLDELHPQPALLPADPWQKAQCRSLSLLIACDIHPLNNLAVLNYLNSEWQIQQTEKMIWYHHWLKRGFTAFEHHLMHRTMPTDFCCGDTPTLADICLIPQVYNALRFDFDLTPFPLIQDIHRACEQLPAFQQAHPDRVHQDKT</sequence>
<dbReference type="InterPro" id="IPR034330">
    <property type="entry name" value="GST_Zeta_C"/>
</dbReference>
<reference evidence="4 5" key="1">
    <citation type="submission" date="2016-03" db="EMBL/GenBank/DDBJ databases">
        <title>Photobacterium proteolyticum sp. nov. a protease producing bacterium isolated from ocean sediments of Laizhou Bay.</title>
        <authorList>
            <person name="Li Y."/>
        </authorList>
    </citation>
    <scope>NUCLEOTIDE SEQUENCE [LARGE SCALE GENOMIC DNA]</scope>
    <source>
        <strain evidence="4 5">R-40508</strain>
    </source>
</reference>
<dbReference type="Gene3D" id="1.20.1050.10">
    <property type="match status" value="1"/>
</dbReference>
<dbReference type="Pfam" id="PF13410">
    <property type="entry name" value="GST_C_2"/>
    <property type="match status" value="1"/>
</dbReference>
<dbReference type="PROSITE" id="PS50404">
    <property type="entry name" value="GST_NTER"/>
    <property type="match status" value="1"/>
</dbReference>
<dbReference type="Proteomes" id="UP000078503">
    <property type="component" value="Unassembled WGS sequence"/>
</dbReference>
<keyword evidence="5" id="KW-1185">Reference proteome</keyword>
<name>A0A178K1R7_9GAMM</name>
<dbReference type="InterPro" id="IPR036282">
    <property type="entry name" value="Glutathione-S-Trfase_C_sf"/>
</dbReference>
<gene>
    <name evidence="4" type="ORF">A3K86_18925</name>
</gene>
<dbReference type="AlphaFoldDB" id="A0A178K1R7"/>
<dbReference type="InterPro" id="IPR010987">
    <property type="entry name" value="Glutathione-S-Trfase_C-like"/>
</dbReference>
<dbReference type="CDD" id="cd03042">
    <property type="entry name" value="GST_N_Zeta"/>
    <property type="match status" value="1"/>
</dbReference>
<keyword evidence="4" id="KW-0413">Isomerase</keyword>
<dbReference type="SUPFAM" id="SSF52833">
    <property type="entry name" value="Thioredoxin-like"/>
    <property type="match status" value="1"/>
</dbReference>
<evidence type="ECO:0000259" key="3">
    <source>
        <dbReference type="PROSITE" id="PS50405"/>
    </source>
</evidence>
<dbReference type="PANTHER" id="PTHR42673">
    <property type="entry name" value="MALEYLACETOACETATE ISOMERASE"/>
    <property type="match status" value="1"/>
</dbReference>
<dbReference type="PANTHER" id="PTHR42673:SF21">
    <property type="entry name" value="GLUTATHIONE S-TRANSFERASE YFCF"/>
    <property type="match status" value="1"/>
</dbReference>
<evidence type="ECO:0000313" key="5">
    <source>
        <dbReference type="Proteomes" id="UP000078503"/>
    </source>
</evidence>
<dbReference type="InterPro" id="IPR034333">
    <property type="entry name" value="GST_Zeta_N"/>
</dbReference>
<dbReference type="RefSeq" id="WP_068335060.1">
    <property type="nucleotide sequence ID" value="NZ_LVHF01000033.1"/>
</dbReference>
<dbReference type="NCBIfam" id="TIGR01262">
    <property type="entry name" value="maiA"/>
    <property type="match status" value="1"/>
</dbReference>
<dbReference type="STRING" id="858640.A3K86_18925"/>
<dbReference type="InterPro" id="IPR005955">
    <property type="entry name" value="GST_Zeta"/>
</dbReference>
<evidence type="ECO:0000313" key="4">
    <source>
        <dbReference type="EMBL" id="OAN11047.1"/>
    </source>
</evidence>
<protein>
    <submittedName>
        <fullName evidence="4">Maleylacetoacetate isomerase</fullName>
    </submittedName>
</protein>
<accession>A0A178K1R7</accession>
<dbReference type="EMBL" id="LVHF01000033">
    <property type="protein sequence ID" value="OAN11047.1"/>
    <property type="molecule type" value="Genomic_DNA"/>
</dbReference>
<dbReference type="GO" id="GO:0016034">
    <property type="term" value="F:maleylacetoacetate isomerase activity"/>
    <property type="evidence" value="ECO:0007669"/>
    <property type="project" value="TreeGrafter"/>
</dbReference>
<dbReference type="SFLD" id="SFLDS00019">
    <property type="entry name" value="Glutathione_Transferase_(cytos"/>
    <property type="match status" value="1"/>
</dbReference>
<dbReference type="Gene3D" id="3.40.30.10">
    <property type="entry name" value="Glutaredoxin"/>
    <property type="match status" value="1"/>
</dbReference>
<evidence type="ECO:0000259" key="2">
    <source>
        <dbReference type="PROSITE" id="PS50404"/>
    </source>
</evidence>
<dbReference type="GO" id="GO:0004364">
    <property type="term" value="F:glutathione transferase activity"/>
    <property type="evidence" value="ECO:0007669"/>
    <property type="project" value="TreeGrafter"/>
</dbReference>
<dbReference type="GO" id="GO:0006559">
    <property type="term" value="P:L-phenylalanine catabolic process"/>
    <property type="evidence" value="ECO:0007669"/>
    <property type="project" value="TreeGrafter"/>
</dbReference>
<dbReference type="Pfam" id="PF02798">
    <property type="entry name" value="GST_N"/>
    <property type="match status" value="1"/>
</dbReference>
<dbReference type="CDD" id="cd03191">
    <property type="entry name" value="GST_C_Zeta"/>
    <property type="match status" value="1"/>
</dbReference>
<proteinExistence type="inferred from homology"/>
<dbReference type="PROSITE" id="PS50405">
    <property type="entry name" value="GST_CTER"/>
    <property type="match status" value="1"/>
</dbReference>
<dbReference type="InterPro" id="IPR036249">
    <property type="entry name" value="Thioredoxin-like_sf"/>
</dbReference>
<evidence type="ECO:0000256" key="1">
    <source>
        <dbReference type="ARBA" id="ARBA00010007"/>
    </source>
</evidence>
<dbReference type="SUPFAM" id="SSF47616">
    <property type="entry name" value="GST C-terminal domain-like"/>
    <property type="match status" value="1"/>
</dbReference>
<dbReference type="FunFam" id="1.20.1050.10:FF:000017">
    <property type="entry name" value="Maleylacetoacetate isomerase"/>
    <property type="match status" value="1"/>
</dbReference>
<dbReference type="InterPro" id="IPR004045">
    <property type="entry name" value="Glutathione_S-Trfase_N"/>
</dbReference>
<dbReference type="SFLD" id="SFLDG00358">
    <property type="entry name" value="Main_(cytGST)"/>
    <property type="match status" value="1"/>
</dbReference>
<dbReference type="OrthoDB" id="509852at2"/>
<comment type="similarity">
    <text evidence="1">Belongs to the GST superfamily. Zeta family.</text>
</comment>
<dbReference type="InterPro" id="IPR040079">
    <property type="entry name" value="Glutathione_S-Trfase"/>
</dbReference>
<dbReference type="GO" id="GO:0005737">
    <property type="term" value="C:cytoplasm"/>
    <property type="evidence" value="ECO:0007669"/>
    <property type="project" value="InterPro"/>
</dbReference>
<dbReference type="GO" id="GO:0006749">
    <property type="term" value="P:glutathione metabolic process"/>
    <property type="evidence" value="ECO:0007669"/>
    <property type="project" value="TreeGrafter"/>
</dbReference>
<organism evidence="4 5">
    <name type="scientific">Photobacterium jeanii</name>
    <dbReference type="NCBI Taxonomy" id="858640"/>
    <lineage>
        <taxon>Bacteria</taxon>
        <taxon>Pseudomonadati</taxon>
        <taxon>Pseudomonadota</taxon>
        <taxon>Gammaproteobacteria</taxon>
        <taxon>Vibrionales</taxon>
        <taxon>Vibrionaceae</taxon>
        <taxon>Photobacterium</taxon>
    </lineage>
</organism>
<feature type="domain" description="GST N-terminal" evidence="2">
    <location>
        <begin position="1"/>
        <end position="80"/>
    </location>
</feature>